<dbReference type="SUPFAM" id="SSF56672">
    <property type="entry name" value="DNA/RNA polymerases"/>
    <property type="match status" value="1"/>
</dbReference>
<dbReference type="PANTHER" id="PTHR21301">
    <property type="entry name" value="REVERSE TRANSCRIPTASE"/>
    <property type="match status" value="1"/>
</dbReference>
<evidence type="ECO:0000313" key="2">
    <source>
        <dbReference type="EMBL" id="KAJ6643085.1"/>
    </source>
</evidence>
<dbReference type="PANTHER" id="PTHR21301:SF10">
    <property type="entry name" value="REVERSE TRANSCRIPTASE DOMAIN-CONTAINING PROTEIN"/>
    <property type="match status" value="1"/>
</dbReference>
<feature type="domain" description="Helix-turn-helix" evidence="1">
    <location>
        <begin position="450"/>
        <end position="507"/>
    </location>
</feature>
<sequence length="562" mass="64836">MPGIHLFLQEHNQGMLSVCTSRPTARMKKSRTFFGTSVPHRSTYCATLEQRANERTAAYINAMDVSQLPRSALDSFHIFRLLLPPAHCRPEIDRWYQEELLSMSYISLEILGKKFNFINHPPTKHDLSSLILSMDKIADLTNEYGQNFFVKLEFKNLIDSMAENSHSYATPSQSFIKRIAEKAREFLNKNKNIVVSFADKGGKTVIMDSDIYAAKIHKEEFPPRPIISNVGTWCNALCKWMLPKLQKIADFYGEFKVKNSEDLHERIANKPLKDITHRLSTFDYDSMFTNVPVEHTIKIISEDFDLISEETCVPMDLFIKTIVFIVKDCSYFLYGGIVYNQCKGLPMGNSLSQVLADISTNHAVTMAMRKVNSRDVSFLFKFVDDFLGAMNPNTFVKFERELKNQIPNLSTKRTDESVDGGVSFLDCWIIRRENSYINMRWWQKDCSSQQILNFHSHHPYHMKKNLVNEYIRHAMQITSPSLRYITARGLQTVMKKSSYPENFYQNLIMDYTKTGLAKGPVTEERYYDHCDTTAERTIDGFVKVTSSFGKTDPDFSIADEFN</sequence>
<proteinExistence type="predicted"/>
<feature type="non-terminal residue" evidence="2">
    <location>
        <position position="1"/>
    </location>
</feature>
<dbReference type="EMBL" id="WJQU01000002">
    <property type="protein sequence ID" value="KAJ6643085.1"/>
    <property type="molecule type" value="Genomic_DNA"/>
</dbReference>
<evidence type="ECO:0000313" key="3">
    <source>
        <dbReference type="Proteomes" id="UP001151699"/>
    </source>
</evidence>
<comment type="caution">
    <text evidence="2">The sequence shown here is derived from an EMBL/GenBank/DDBJ whole genome shotgun (WGS) entry which is preliminary data.</text>
</comment>
<dbReference type="OrthoDB" id="7764372at2759"/>
<gene>
    <name evidence="2" type="ORF">Bhyg_08041</name>
</gene>
<name>A0A9Q0N3Z1_9DIPT</name>
<evidence type="ECO:0000259" key="1">
    <source>
        <dbReference type="Pfam" id="PF26215"/>
    </source>
</evidence>
<keyword evidence="3" id="KW-1185">Reference proteome</keyword>
<protein>
    <recommendedName>
        <fullName evidence="1">Helix-turn-helix domain-containing protein</fullName>
    </recommendedName>
</protein>
<reference evidence="2" key="1">
    <citation type="submission" date="2022-07" db="EMBL/GenBank/DDBJ databases">
        <authorList>
            <person name="Trinca V."/>
            <person name="Uliana J.V.C."/>
            <person name="Torres T.T."/>
            <person name="Ward R.J."/>
            <person name="Monesi N."/>
        </authorList>
    </citation>
    <scope>NUCLEOTIDE SEQUENCE</scope>
    <source>
        <strain evidence="2">HSMRA1968</strain>
        <tissue evidence="2">Whole embryos</tissue>
    </source>
</reference>
<dbReference type="GO" id="GO:0071897">
    <property type="term" value="P:DNA biosynthetic process"/>
    <property type="evidence" value="ECO:0007669"/>
    <property type="project" value="UniProtKB-ARBA"/>
</dbReference>
<dbReference type="InterPro" id="IPR058912">
    <property type="entry name" value="HTH_animal"/>
</dbReference>
<organism evidence="2 3">
    <name type="scientific">Pseudolycoriella hygida</name>
    <dbReference type="NCBI Taxonomy" id="35572"/>
    <lineage>
        <taxon>Eukaryota</taxon>
        <taxon>Metazoa</taxon>
        <taxon>Ecdysozoa</taxon>
        <taxon>Arthropoda</taxon>
        <taxon>Hexapoda</taxon>
        <taxon>Insecta</taxon>
        <taxon>Pterygota</taxon>
        <taxon>Neoptera</taxon>
        <taxon>Endopterygota</taxon>
        <taxon>Diptera</taxon>
        <taxon>Nematocera</taxon>
        <taxon>Sciaroidea</taxon>
        <taxon>Sciaridae</taxon>
        <taxon>Pseudolycoriella</taxon>
    </lineage>
</organism>
<dbReference type="AlphaFoldDB" id="A0A9Q0N3Z1"/>
<dbReference type="Proteomes" id="UP001151699">
    <property type="component" value="Chromosome B"/>
</dbReference>
<dbReference type="InterPro" id="IPR043502">
    <property type="entry name" value="DNA/RNA_pol_sf"/>
</dbReference>
<dbReference type="Pfam" id="PF26215">
    <property type="entry name" value="HTH_animal"/>
    <property type="match status" value="1"/>
</dbReference>
<accession>A0A9Q0N3Z1</accession>